<accession>A0AA88MAX1</accession>
<protein>
    <submittedName>
        <fullName evidence="2">Uncharacterized protein</fullName>
    </submittedName>
</protein>
<proteinExistence type="predicted"/>
<dbReference type="Proteomes" id="UP001187315">
    <property type="component" value="Unassembled WGS sequence"/>
</dbReference>
<dbReference type="AlphaFoldDB" id="A0AA88MAX1"/>
<feature type="region of interest" description="Disordered" evidence="1">
    <location>
        <begin position="1"/>
        <end position="24"/>
    </location>
</feature>
<comment type="caution">
    <text evidence="2">The sequence shown here is derived from an EMBL/GenBank/DDBJ whole genome shotgun (WGS) entry which is preliminary data.</text>
</comment>
<reference evidence="2" key="1">
    <citation type="submission" date="2023-08" db="EMBL/GenBank/DDBJ databases">
        <title>Pelteobagrus vachellii genome.</title>
        <authorList>
            <person name="Liu H."/>
        </authorList>
    </citation>
    <scope>NUCLEOTIDE SEQUENCE</scope>
    <source>
        <strain evidence="2">PRFRI_2022a</strain>
        <tissue evidence="2">Muscle</tissue>
    </source>
</reference>
<dbReference type="EMBL" id="JAVHJS010000015">
    <property type="protein sequence ID" value="KAK2834078.1"/>
    <property type="molecule type" value="Genomic_DNA"/>
</dbReference>
<evidence type="ECO:0000256" key="1">
    <source>
        <dbReference type="SAM" id="MobiDB-lite"/>
    </source>
</evidence>
<organism evidence="2 3">
    <name type="scientific">Tachysurus vachellii</name>
    <name type="common">Darkbarbel catfish</name>
    <name type="synonym">Pelteobagrus vachellii</name>
    <dbReference type="NCBI Taxonomy" id="175792"/>
    <lineage>
        <taxon>Eukaryota</taxon>
        <taxon>Metazoa</taxon>
        <taxon>Chordata</taxon>
        <taxon>Craniata</taxon>
        <taxon>Vertebrata</taxon>
        <taxon>Euteleostomi</taxon>
        <taxon>Actinopterygii</taxon>
        <taxon>Neopterygii</taxon>
        <taxon>Teleostei</taxon>
        <taxon>Ostariophysi</taxon>
        <taxon>Siluriformes</taxon>
        <taxon>Bagridae</taxon>
        <taxon>Tachysurus</taxon>
    </lineage>
</organism>
<keyword evidence="3" id="KW-1185">Reference proteome</keyword>
<evidence type="ECO:0000313" key="2">
    <source>
        <dbReference type="EMBL" id="KAK2834078.1"/>
    </source>
</evidence>
<evidence type="ECO:0000313" key="3">
    <source>
        <dbReference type="Proteomes" id="UP001187315"/>
    </source>
</evidence>
<name>A0AA88MAX1_TACVA</name>
<gene>
    <name evidence="2" type="ORF">Q7C36_014779</name>
</gene>
<sequence length="166" mass="18396">MELVSKKSMEFSGHSEPQQGRSGKWNQAKVLKRLGAVTYLVQESQRQRTVHVDHMLPGRGNVGTLPQSLPSPLVENEPPVTMNCACPAVLPSAPVMLIPPTVLTKPTEQVVEVPSPTANKKSPEKRRYPERVRVPPKKTESMTGRILLVNVNLHSGCKLPRDIFFC</sequence>
<feature type="compositionally biased region" description="Polar residues" evidence="1">
    <location>
        <begin position="15"/>
        <end position="24"/>
    </location>
</feature>